<evidence type="ECO:0000313" key="3">
    <source>
        <dbReference type="EMBL" id="CBH24432.1"/>
    </source>
</evidence>
<name>D5H8S7_SALRM</name>
<sequence>MRGLQNGSSVLPFMPDTASPTSDTSSQDTPIQISPNAAREIRKIINKKNIPDGYGLRVGVKGGGCSGMSYVLGFDKEREKDKVFNLDGITVYMDKRHGLYLMGTTINYHDGLDARGFTFENPNATETCGCGASFAA</sequence>
<dbReference type="EMBL" id="FP565814">
    <property type="protein sequence ID" value="CBH24432.1"/>
    <property type="molecule type" value="Genomic_DNA"/>
</dbReference>
<dbReference type="Gene3D" id="2.60.300.12">
    <property type="entry name" value="HesB-like domain"/>
    <property type="match status" value="1"/>
</dbReference>
<evidence type="ECO:0000313" key="4">
    <source>
        <dbReference type="Proteomes" id="UP000000933"/>
    </source>
</evidence>
<evidence type="ECO:0000256" key="1">
    <source>
        <dbReference type="SAM" id="MobiDB-lite"/>
    </source>
</evidence>
<feature type="domain" description="Core" evidence="2">
    <location>
        <begin position="31"/>
        <end position="131"/>
    </location>
</feature>
<reference evidence="4" key="2">
    <citation type="submission" date="2010-04" db="EMBL/GenBank/DDBJ databases">
        <title>Genome sequence of Salinibacter ruber M8.</title>
        <authorList>
            <consortium name="Genoscope"/>
        </authorList>
    </citation>
    <scope>NUCLEOTIDE SEQUENCE [LARGE SCALE GENOMIC DNA]</scope>
    <source>
        <strain evidence="4">M8</strain>
    </source>
</reference>
<organism evidence="3 4">
    <name type="scientific">Salinibacter ruber (strain M8)</name>
    <dbReference type="NCBI Taxonomy" id="761659"/>
    <lineage>
        <taxon>Bacteria</taxon>
        <taxon>Pseudomonadati</taxon>
        <taxon>Rhodothermota</taxon>
        <taxon>Rhodothermia</taxon>
        <taxon>Rhodothermales</taxon>
        <taxon>Salinibacteraceae</taxon>
        <taxon>Salinibacter</taxon>
    </lineage>
</organism>
<dbReference type="HOGENOM" id="CLU_069054_5_1_10"/>
<dbReference type="InterPro" id="IPR016092">
    <property type="entry name" value="ATAP"/>
</dbReference>
<dbReference type="AlphaFoldDB" id="D5H8S7"/>
<reference evidence="3 4" key="1">
    <citation type="journal article" date="2010" name="ISME J.">
        <title>Fine-scale evolution: genomic, phenotypic and ecological differentiation in two coexisting Salinibacter ruber strains.</title>
        <authorList>
            <person name="Pena A."/>
            <person name="Teeling H."/>
            <person name="Huerta-Cepas J."/>
            <person name="Santos F."/>
            <person name="Yarza P."/>
            <person name="Brito-Echeverria J."/>
            <person name="Lucio M."/>
            <person name="Schmitt-Kopplin P."/>
            <person name="Meseguer I."/>
            <person name="Schenowitz C."/>
            <person name="Dossat C."/>
            <person name="Barbe V."/>
            <person name="Dopazo J."/>
            <person name="Rossello-Mora R."/>
            <person name="Schuler M."/>
            <person name="Glockner F.O."/>
            <person name="Amann R."/>
            <person name="Gabaldon T."/>
            <person name="Anton J."/>
        </authorList>
    </citation>
    <scope>NUCLEOTIDE SEQUENCE [LARGE SCALE GENOMIC DNA]</scope>
    <source>
        <strain evidence="3 4">M8</strain>
    </source>
</reference>
<dbReference type="PROSITE" id="PS01152">
    <property type="entry name" value="HESB"/>
    <property type="match status" value="1"/>
</dbReference>
<dbReference type="GO" id="GO:0051537">
    <property type="term" value="F:2 iron, 2 sulfur cluster binding"/>
    <property type="evidence" value="ECO:0007669"/>
    <property type="project" value="UniProtKB-ARBA"/>
</dbReference>
<proteinExistence type="predicted"/>
<dbReference type="InterPro" id="IPR000361">
    <property type="entry name" value="ATAP_core_dom"/>
</dbReference>
<dbReference type="InterPro" id="IPR035903">
    <property type="entry name" value="HesB-like_dom_sf"/>
</dbReference>
<dbReference type="PANTHER" id="PTHR47265">
    <property type="entry name" value="IRON-SULFUR ASSEMBLY PROTEIN ISCA, CHLOROPLASTIC"/>
    <property type="match status" value="1"/>
</dbReference>
<feature type="region of interest" description="Disordered" evidence="1">
    <location>
        <begin position="1"/>
        <end position="36"/>
    </location>
</feature>
<dbReference type="SUPFAM" id="SSF89360">
    <property type="entry name" value="HesB-like domain"/>
    <property type="match status" value="1"/>
</dbReference>
<dbReference type="GO" id="GO:0016226">
    <property type="term" value="P:iron-sulfur cluster assembly"/>
    <property type="evidence" value="ECO:0007669"/>
    <property type="project" value="InterPro"/>
</dbReference>
<dbReference type="PATRIC" id="fig|761659.10.peg.1654"/>
<protein>
    <submittedName>
        <fullName evidence="3">Iron-sulfur cluster assembly accessory protein, putative</fullName>
    </submittedName>
</protein>
<accession>D5H8S7</accession>
<dbReference type="Pfam" id="PF01521">
    <property type="entry name" value="Fe-S_biosyn"/>
    <property type="match status" value="1"/>
</dbReference>
<dbReference type="PANTHER" id="PTHR47265:SF1">
    <property type="entry name" value="IRON-SULFUR ASSEMBLY PROTEIN ISCA, CHLOROPLASTIC"/>
    <property type="match status" value="1"/>
</dbReference>
<dbReference type="InterPro" id="IPR017870">
    <property type="entry name" value="FeS_cluster_insertion_CS"/>
</dbReference>
<dbReference type="Proteomes" id="UP000000933">
    <property type="component" value="Chromosome"/>
</dbReference>
<dbReference type="KEGG" id="srm:SRM_01511"/>
<evidence type="ECO:0000259" key="2">
    <source>
        <dbReference type="Pfam" id="PF01521"/>
    </source>
</evidence>
<gene>
    <name evidence="3" type="primary">hesB</name>
    <name evidence="3" type="ordered locus">SRM_01511</name>
</gene>
<feature type="compositionally biased region" description="Low complexity" evidence="1">
    <location>
        <begin position="15"/>
        <end position="30"/>
    </location>
</feature>
<dbReference type="InterPro" id="IPR031108">
    <property type="entry name" value="IscA_plant_cyanobact"/>
</dbReference>
<dbReference type="NCBIfam" id="TIGR00049">
    <property type="entry name" value="iron-sulfur cluster assembly accessory protein"/>
    <property type="match status" value="1"/>
</dbReference>